<evidence type="ECO:0000313" key="2">
    <source>
        <dbReference type="Proteomes" id="UP001431693"/>
    </source>
</evidence>
<dbReference type="EMBL" id="JASJEX010000003">
    <property type="protein sequence ID" value="MDJ1129829.1"/>
    <property type="molecule type" value="Genomic_DNA"/>
</dbReference>
<dbReference type="Pfam" id="PF10117">
    <property type="entry name" value="McrBC"/>
    <property type="match status" value="1"/>
</dbReference>
<dbReference type="Proteomes" id="UP001431693">
    <property type="component" value="Unassembled WGS sequence"/>
</dbReference>
<dbReference type="PANTHER" id="PTHR38733">
    <property type="entry name" value="PROTEIN MCRC"/>
    <property type="match status" value="1"/>
</dbReference>
<dbReference type="InterPro" id="IPR019292">
    <property type="entry name" value="McrC"/>
</dbReference>
<evidence type="ECO:0008006" key="3">
    <source>
        <dbReference type="Google" id="ProtNLM"/>
    </source>
</evidence>
<dbReference type="RefSeq" id="WP_283712950.1">
    <property type="nucleotide sequence ID" value="NZ_JASJEW010000002.1"/>
</dbReference>
<proteinExistence type="predicted"/>
<dbReference type="PANTHER" id="PTHR38733:SF1">
    <property type="entry name" value="TYPE IV METHYL-DIRECTED RESTRICTION ENZYME ECOKMCRBC"/>
    <property type="match status" value="1"/>
</dbReference>
<evidence type="ECO:0000313" key="1">
    <source>
        <dbReference type="EMBL" id="MDJ1129829.1"/>
    </source>
</evidence>
<organism evidence="1 2">
    <name type="scientific">Kribbibacterium absianum</name>
    <dbReference type="NCBI Taxonomy" id="3044210"/>
    <lineage>
        <taxon>Bacteria</taxon>
        <taxon>Bacillati</taxon>
        <taxon>Actinomycetota</taxon>
        <taxon>Coriobacteriia</taxon>
        <taxon>Coriobacteriales</taxon>
        <taxon>Kribbibacteriaceae</taxon>
        <taxon>Kribbibacterium</taxon>
    </lineage>
</organism>
<keyword evidence="2" id="KW-1185">Reference proteome</keyword>
<gene>
    <name evidence="1" type="ORF">QJ043_07040</name>
</gene>
<protein>
    <recommendedName>
        <fullName evidence="3">5-methylcytosine-specific restriction enzyme subunit McrC</fullName>
    </recommendedName>
</protein>
<name>A0ABT6ZLA0_9ACTN</name>
<comment type="caution">
    <text evidence="1">The sequence shown here is derived from an EMBL/GenBank/DDBJ whole genome shotgun (WGS) entry which is preliminary data.</text>
</comment>
<sequence length="342" mass="37337">MIPVANVYRMMAYAWSALSAGPYASLSAEEFENHADLMAAILCRGVADQARRGFSKAYVLQRRQGQLPRGRLLTGPTVALAARGSRDVVCEPSELTADILENRAVKAALASLLGADVPSARRRELRNALALMPQVTSVGPRQALKGLTRRRTSRTYQALLAVSSMALSGEVLSSQSGDARARSFLDDSTMAALYERFLLRYFQREHPELEASAPHIPWDVDAPDPQLPLMRTDLVLRTREGAPRTLIVDAKYYGSNLSSRFGKSAVHSGNLYQLLAYVNNEAAREPEAEVSGLLLYAKTDAREQPALDRVIGGHRIRASALDLSGDFAVTRGQLDAMARVLA</sequence>
<reference evidence="1" key="1">
    <citation type="submission" date="2023-05" db="EMBL/GenBank/DDBJ databases">
        <title>[olsenella] sp. nov., isolated from a pig farm feces dump.</title>
        <authorList>
            <person name="Chang Y.-H."/>
        </authorList>
    </citation>
    <scope>NUCLEOTIDE SEQUENCE</scope>
    <source>
        <strain evidence="1">YH-ols2217</strain>
    </source>
</reference>
<accession>A0ABT6ZLA0</accession>